<proteinExistence type="predicted"/>
<accession>A0A2H1C9H4</accession>
<keyword evidence="2" id="KW-1185">Reference proteome</keyword>
<protein>
    <submittedName>
        <fullName evidence="1">Uncharacterized protein</fullName>
    </submittedName>
</protein>
<comment type="caution">
    <text evidence="1">The sequence shown here is derived from an EMBL/GenBank/DDBJ whole genome shotgun (WGS) entry which is preliminary data.</text>
</comment>
<gene>
    <name evidence="1" type="ORF">D915_006191</name>
</gene>
<organism evidence="1 2">
    <name type="scientific">Fasciola hepatica</name>
    <name type="common">Liver fluke</name>
    <dbReference type="NCBI Taxonomy" id="6192"/>
    <lineage>
        <taxon>Eukaryota</taxon>
        <taxon>Metazoa</taxon>
        <taxon>Spiralia</taxon>
        <taxon>Lophotrochozoa</taxon>
        <taxon>Platyhelminthes</taxon>
        <taxon>Trematoda</taxon>
        <taxon>Digenea</taxon>
        <taxon>Plagiorchiida</taxon>
        <taxon>Echinostomata</taxon>
        <taxon>Echinostomatoidea</taxon>
        <taxon>Fasciolidae</taxon>
        <taxon>Fasciola</taxon>
    </lineage>
</organism>
<name>A0A2H1C9H4_FASHE</name>
<dbReference type="Proteomes" id="UP000230066">
    <property type="component" value="Unassembled WGS sequence"/>
</dbReference>
<reference evidence="1" key="1">
    <citation type="submission" date="2019-03" db="EMBL/GenBank/DDBJ databases">
        <title>Improved annotation for the trematode Fasciola hepatica.</title>
        <authorList>
            <person name="Choi Y.-J."/>
            <person name="Martin J."/>
            <person name="Mitreva M."/>
        </authorList>
    </citation>
    <scope>NUCLEOTIDE SEQUENCE [LARGE SCALE GENOMIC DNA]</scope>
</reference>
<dbReference type="AlphaFoldDB" id="A0A2H1C9H4"/>
<dbReference type="EMBL" id="JXXN02002364">
    <property type="protein sequence ID" value="THD23053.1"/>
    <property type="molecule type" value="Genomic_DNA"/>
</dbReference>
<evidence type="ECO:0000313" key="1">
    <source>
        <dbReference type="EMBL" id="THD23053.1"/>
    </source>
</evidence>
<sequence>MARRSQSSTARSEDTACYGGRPLFHPGWWKQLKTSQKWAFAAFILFYTLGLFLFCSSITTDIYFEHTLQLIGLRRKDVPDQAVSYNLTTSNGVGFWSNVDYQDEDTIYSEQEKINELLHLHARIASELWMFCTTRAHRAKACGNTAFVLLTLGLMGLFSGYVLMVFDRKLMIITTVGCTTLIQASFALIYAASIEYNNCIIDRQVQSINENERRYTSYKGRYFAPGMNLNYQPLVGVLISYVFAFIPMDVIGITLLVKYSRNL</sequence>
<evidence type="ECO:0000313" key="2">
    <source>
        <dbReference type="Proteomes" id="UP000230066"/>
    </source>
</evidence>